<sequence length="233" mass="24578">MTQTKPPARRKTTPAVKAIIVLVIAVVVGGGLYLQLRNSSAEADGYGPPRTAARISSPGVISLGAADAPNKVDVYEDPLCPYCARFEHRFGQLLAKAIDEGRAKVDYHVLTFLDDKSKSGDYSTRAASAMLCASQADGTSFGRLHGHLMSPDNQPKEHGEADRTDEELIRFAAEAGATSGVAECLRGGTFAASLQETTAAVRPTIAGTPSVRINGTLIAPGDLNDGDWADPLR</sequence>
<name>A0ACD5BDB0_9PSEU</name>
<dbReference type="EMBL" id="CP150484">
    <property type="protein sequence ID" value="WYW17383.1"/>
    <property type="molecule type" value="Genomic_DNA"/>
</dbReference>
<keyword evidence="2" id="KW-1185">Reference proteome</keyword>
<proteinExistence type="predicted"/>
<accession>A0ACD5BDB0</accession>
<protein>
    <submittedName>
        <fullName evidence="1">DsbA family protein</fullName>
    </submittedName>
</protein>
<organism evidence="1 2">
    <name type="scientific">Amycolatopsis coloradensis</name>
    <dbReference type="NCBI Taxonomy" id="76021"/>
    <lineage>
        <taxon>Bacteria</taxon>
        <taxon>Bacillati</taxon>
        <taxon>Actinomycetota</taxon>
        <taxon>Actinomycetes</taxon>
        <taxon>Pseudonocardiales</taxon>
        <taxon>Pseudonocardiaceae</taxon>
        <taxon>Amycolatopsis</taxon>
    </lineage>
</organism>
<reference evidence="1" key="1">
    <citation type="submission" date="2023-10" db="EMBL/GenBank/DDBJ databases">
        <title>Whole genome sequencing of actinobacterial strain Amycolatopsis sp. (BCA-696) identifies the underlying plant growth-promoting genes.</title>
        <authorList>
            <person name="Gandham P."/>
            <person name="Vadla N."/>
            <person name="Saji A."/>
            <person name="Srinivas V."/>
            <person name="Ruperao P."/>
            <person name="Selvanayagam S."/>
            <person name="Saxena R.K."/>
            <person name="Rathore A."/>
            <person name="Gopalakrishnan S."/>
            <person name="Thakur V."/>
        </authorList>
    </citation>
    <scope>NUCLEOTIDE SEQUENCE</scope>
    <source>
        <strain evidence="1">BCA-696</strain>
    </source>
</reference>
<gene>
    <name evidence="1" type="ORF">LCL61_17680</name>
</gene>
<evidence type="ECO:0000313" key="2">
    <source>
        <dbReference type="Proteomes" id="UP001456344"/>
    </source>
</evidence>
<evidence type="ECO:0000313" key="1">
    <source>
        <dbReference type="EMBL" id="WYW17383.1"/>
    </source>
</evidence>
<dbReference type="Proteomes" id="UP001456344">
    <property type="component" value="Chromosome"/>
</dbReference>